<dbReference type="InterPro" id="IPR007603">
    <property type="entry name" value="Choline_transptr-like"/>
</dbReference>
<accession>A0A1Q3CRA5</accession>
<gene>
    <name evidence="7" type="ORF">CFOL_v3_26221</name>
</gene>
<evidence type="ECO:0000256" key="4">
    <source>
        <dbReference type="ARBA" id="ARBA00022989"/>
    </source>
</evidence>
<dbReference type="GO" id="GO:0022857">
    <property type="term" value="F:transmembrane transporter activity"/>
    <property type="evidence" value="ECO:0007669"/>
    <property type="project" value="UniProtKB-UniRule"/>
</dbReference>
<feature type="transmembrane region" description="Helical" evidence="6">
    <location>
        <begin position="83"/>
        <end position="104"/>
    </location>
</feature>
<dbReference type="AlphaFoldDB" id="A0A1Q3CRA5"/>
<feature type="transmembrane region" description="Helical" evidence="6">
    <location>
        <begin position="49"/>
        <end position="71"/>
    </location>
</feature>
<dbReference type="Proteomes" id="UP000187406">
    <property type="component" value="Unassembled WGS sequence"/>
</dbReference>
<dbReference type="GO" id="GO:0005886">
    <property type="term" value="C:plasma membrane"/>
    <property type="evidence" value="ECO:0007669"/>
    <property type="project" value="UniProtKB-SubCell"/>
</dbReference>
<feature type="transmembrane region" description="Helical" evidence="6">
    <location>
        <begin position="364"/>
        <end position="386"/>
    </location>
</feature>
<evidence type="ECO:0000313" key="8">
    <source>
        <dbReference type="Proteomes" id="UP000187406"/>
    </source>
</evidence>
<dbReference type="OrthoDB" id="44736at2759"/>
<feature type="transmembrane region" description="Helical" evidence="6">
    <location>
        <begin position="210"/>
        <end position="228"/>
    </location>
</feature>
<feature type="transmembrane region" description="Helical" evidence="6">
    <location>
        <begin position="182"/>
        <end position="204"/>
    </location>
</feature>
<proteinExistence type="inferred from homology"/>
<keyword evidence="5 6" id="KW-0472">Membrane</keyword>
<evidence type="ECO:0000313" key="7">
    <source>
        <dbReference type="EMBL" id="GAV82770.1"/>
    </source>
</evidence>
<keyword evidence="8" id="KW-1185">Reference proteome</keyword>
<sequence length="450" mass="49525">METEFDYNHHMESLKEERLPSTNYTKVQEPTIQLEATVAGRFSRKLFQILFYAHLILIAILTIFLTIRGLLSARNHHFHPQKWYPPLFTSIGFAAIVALTWHWVTYCNPSKAIRAAFWLSPLLTCAVGILLVLVGSAGSLAAGVIAVISSIIQSLYACWVTPRFEYATKVLSASIAFPPAETTALVILSITAAVFYSCFLVSGIGGATATGTLLDVLFILVILLSLVWSMQVMKNMLQVTVSRIRYINFACGMDMDTRIAFRDTIKYSMGSVSIGSALVPVLGVIRGSARAISLVIGGTDEFLFSCADCYSAVASTLITYGNRWGFVHVGMYDKGFVQASNDTWEMFRMAQMEPLIDSDLTSSFCLLCGLTGGGICSLAGGTWALVLHKSYATEVTLYAFLIGYFMCRVAMAWPQACVSAYYVAYAENPQNPRFDSTIPARIQELRRSQG</sequence>
<feature type="transmembrane region" description="Helical" evidence="6">
    <location>
        <begin position="398"/>
        <end position="424"/>
    </location>
</feature>
<dbReference type="EMBL" id="BDDD01002713">
    <property type="protein sequence ID" value="GAV82770.1"/>
    <property type="molecule type" value="Genomic_DNA"/>
</dbReference>
<evidence type="ECO:0000256" key="6">
    <source>
        <dbReference type="RuleBase" id="RU368066"/>
    </source>
</evidence>
<dbReference type="STRING" id="3775.A0A1Q3CRA5"/>
<feature type="transmembrane region" description="Helical" evidence="6">
    <location>
        <begin position="116"/>
        <end position="134"/>
    </location>
</feature>
<reference evidence="8" key="1">
    <citation type="submission" date="2016-04" db="EMBL/GenBank/DDBJ databases">
        <title>Cephalotus genome sequencing.</title>
        <authorList>
            <person name="Fukushima K."/>
            <person name="Hasebe M."/>
            <person name="Fang X."/>
        </authorList>
    </citation>
    <scope>NUCLEOTIDE SEQUENCE [LARGE SCALE GENOMIC DNA]</scope>
    <source>
        <strain evidence="8">cv. St1</strain>
    </source>
</reference>
<keyword evidence="4 6" id="KW-1133">Transmembrane helix</keyword>
<dbReference type="PANTHER" id="PTHR12385:SF84">
    <property type="entry name" value="CHOLINE TRANSPORTER-LIKE PROTEIN"/>
    <property type="match status" value="1"/>
</dbReference>
<dbReference type="InParanoid" id="A0A1Q3CRA5"/>
<feature type="transmembrane region" description="Helical" evidence="6">
    <location>
        <begin position="140"/>
        <end position="161"/>
    </location>
</feature>
<comment type="caution">
    <text evidence="7">The sequence shown here is derived from an EMBL/GenBank/DDBJ whole genome shotgun (WGS) entry which is preliminary data.</text>
</comment>
<protein>
    <recommendedName>
        <fullName evidence="6">Choline transporter-like protein</fullName>
    </recommendedName>
</protein>
<comment type="function">
    <text evidence="6">Choline transporter.</text>
</comment>
<keyword evidence="3 6" id="KW-0812">Transmembrane</keyword>
<name>A0A1Q3CRA5_CEPFO</name>
<dbReference type="PANTHER" id="PTHR12385">
    <property type="entry name" value="CHOLINE TRANSPORTER-LIKE (SLC FAMILY 44)"/>
    <property type="match status" value="1"/>
</dbReference>
<comment type="similarity">
    <text evidence="2 6">Belongs to the CTL (choline transporter-like) family.</text>
</comment>
<dbReference type="Pfam" id="PF04515">
    <property type="entry name" value="Choline_transpo"/>
    <property type="match status" value="1"/>
</dbReference>
<organism evidence="7 8">
    <name type="scientific">Cephalotus follicularis</name>
    <name type="common">Albany pitcher plant</name>
    <dbReference type="NCBI Taxonomy" id="3775"/>
    <lineage>
        <taxon>Eukaryota</taxon>
        <taxon>Viridiplantae</taxon>
        <taxon>Streptophyta</taxon>
        <taxon>Embryophyta</taxon>
        <taxon>Tracheophyta</taxon>
        <taxon>Spermatophyta</taxon>
        <taxon>Magnoliopsida</taxon>
        <taxon>eudicotyledons</taxon>
        <taxon>Gunneridae</taxon>
        <taxon>Pentapetalae</taxon>
        <taxon>rosids</taxon>
        <taxon>fabids</taxon>
        <taxon>Oxalidales</taxon>
        <taxon>Cephalotaceae</taxon>
        <taxon>Cephalotus</taxon>
    </lineage>
</organism>
<evidence type="ECO:0000256" key="1">
    <source>
        <dbReference type="ARBA" id="ARBA00004141"/>
    </source>
</evidence>
<comment type="subcellular location">
    <subcellularLocation>
        <location evidence="6">Cell membrane</location>
        <topology evidence="6">Multi-pass membrane protein</topology>
    </subcellularLocation>
    <subcellularLocation>
        <location evidence="1">Membrane</location>
        <topology evidence="1">Multi-pass membrane protein</topology>
    </subcellularLocation>
</comment>
<evidence type="ECO:0000256" key="3">
    <source>
        <dbReference type="ARBA" id="ARBA00022692"/>
    </source>
</evidence>
<evidence type="ECO:0000256" key="2">
    <source>
        <dbReference type="ARBA" id="ARBA00007168"/>
    </source>
</evidence>
<evidence type="ECO:0000256" key="5">
    <source>
        <dbReference type="ARBA" id="ARBA00023136"/>
    </source>
</evidence>